<protein>
    <submittedName>
        <fullName evidence="3">CPBP family intramembrane metalloprotease</fullName>
    </submittedName>
</protein>
<dbReference type="InterPro" id="IPR003675">
    <property type="entry name" value="Rce1/LyrA-like_dom"/>
</dbReference>
<evidence type="ECO:0000313" key="3">
    <source>
        <dbReference type="EMBL" id="NBI06444.1"/>
    </source>
</evidence>
<dbReference type="Proteomes" id="UP000467132">
    <property type="component" value="Unassembled WGS sequence"/>
</dbReference>
<comment type="caution">
    <text evidence="3">The sequence shown here is derived from an EMBL/GenBank/DDBJ whole genome shotgun (WGS) entry which is preliminary data.</text>
</comment>
<keyword evidence="1" id="KW-1133">Transmembrane helix</keyword>
<organism evidence="3 4">
    <name type="scientific">Senegalia massiliensis</name>
    <dbReference type="NCBI Taxonomy" id="1720316"/>
    <lineage>
        <taxon>Bacteria</taxon>
        <taxon>Bacillati</taxon>
        <taxon>Bacillota</taxon>
        <taxon>Clostridia</taxon>
        <taxon>Eubacteriales</taxon>
        <taxon>Clostridiaceae</taxon>
        <taxon>Senegalia</taxon>
    </lineage>
</organism>
<feature type="transmembrane region" description="Helical" evidence="1">
    <location>
        <begin position="7"/>
        <end position="24"/>
    </location>
</feature>
<proteinExistence type="predicted"/>
<feature type="transmembrane region" description="Helical" evidence="1">
    <location>
        <begin position="199"/>
        <end position="218"/>
    </location>
</feature>
<dbReference type="EMBL" id="QXXA01000006">
    <property type="protein sequence ID" value="NBI06444.1"/>
    <property type="molecule type" value="Genomic_DNA"/>
</dbReference>
<dbReference type="AlphaFoldDB" id="A0A845QWS7"/>
<dbReference type="RefSeq" id="WP_160196925.1">
    <property type="nucleotide sequence ID" value="NZ_QXXA01000006.1"/>
</dbReference>
<feature type="transmembrane region" description="Helical" evidence="1">
    <location>
        <begin position="114"/>
        <end position="137"/>
    </location>
</feature>
<keyword evidence="1" id="KW-0472">Membrane</keyword>
<keyword evidence="4" id="KW-1185">Reference proteome</keyword>
<keyword evidence="1" id="KW-0812">Transmembrane</keyword>
<feature type="transmembrane region" description="Helical" evidence="1">
    <location>
        <begin position="77"/>
        <end position="94"/>
    </location>
</feature>
<gene>
    <name evidence="3" type="ORF">D3Z33_06160</name>
</gene>
<keyword evidence="3" id="KW-0645">Protease</keyword>
<sequence length="226" mass="27018">MSYKINIMLWIIIMIFSLFLYTILEFFLHKKNFLSKNSLLWSSQWAFLWGSILFIVLIFIIPGEYKPWRNILYIKEAIKHIFSWISGILIFYFLTDQNLNGTAAAHSWNSSEFYYFSFVVPIFEEILFRGIILMSLLNMFPILKYEEPFVMISSLLFSVFHINYEREFKFNRNSILRFIMIFIVGNAIGYLVLLTSSLWMSILMHILINLTGSIYFNVKKKRIRVQ</sequence>
<reference evidence="3 4" key="1">
    <citation type="submission" date="2018-08" db="EMBL/GenBank/DDBJ databases">
        <title>Murine metabolic-syndrome-specific gut microbial biobank.</title>
        <authorList>
            <person name="Liu C."/>
        </authorList>
    </citation>
    <scope>NUCLEOTIDE SEQUENCE [LARGE SCALE GENOMIC DNA]</scope>
    <source>
        <strain evidence="3 4">583</strain>
    </source>
</reference>
<evidence type="ECO:0000313" key="4">
    <source>
        <dbReference type="Proteomes" id="UP000467132"/>
    </source>
</evidence>
<keyword evidence="3" id="KW-0482">Metalloprotease</keyword>
<name>A0A845QWS7_9CLOT</name>
<dbReference type="GO" id="GO:0080120">
    <property type="term" value="P:CAAX-box protein maturation"/>
    <property type="evidence" value="ECO:0007669"/>
    <property type="project" value="UniProtKB-ARBA"/>
</dbReference>
<dbReference type="Pfam" id="PF02517">
    <property type="entry name" value="Rce1-like"/>
    <property type="match status" value="1"/>
</dbReference>
<keyword evidence="3" id="KW-0378">Hydrolase</keyword>
<accession>A0A845QWS7</accession>
<dbReference type="GO" id="GO:0006508">
    <property type="term" value="P:proteolysis"/>
    <property type="evidence" value="ECO:0007669"/>
    <property type="project" value="UniProtKB-KW"/>
</dbReference>
<dbReference type="GO" id="GO:0008237">
    <property type="term" value="F:metallopeptidase activity"/>
    <property type="evidence" value="ECO:0007669"/>
    <property type="project" value="UniProtKB-KW"/>
</dbReference>
<feature type="transmembrane region" description="Helical" evidence="1">
    <location>
        <begin position="175"/>
        <end position="193"/>
    </location>
</feature>
<evidence type="ECO:0000256" key="1">
    <source>
        <dbReference type="SAM" id="Phobius"/>
    </source>
</evidence>
<feature type="domain" description="CAAX prenyl protease 2/Lysostaphin resistance protein A-like" evidence="2">
    <location>
        <begin position="112"/>
        <end position="210"/>
    </location>
</feature>
<feature type="transmembrane region" description="Helical" evidence="1">
    <location>
        <begin position="44"/>
        <end position="65"/>
    </location>
</feature>
<dbReference type="OrthoDB" id="4177129at2"/>
<evidence type="ECO:0000259" key="2">
    <source>
        <dbReference type="Pfam" id="PF02517"/>
    </source>
</evidence>
<dbReference type="GO" id="GO:0004175">
    <property type="term" value="F:endopeptidase activity"/>
    <property type="evidence" value="ECO:0007669"/>
    <property type="project" value="UniProtKB-ARBA"/>
</dbReference>